<sequence length="86" mass="9541">MPRDRLTVRSTGSPRFSDDQIAAEAVRRLSWDAAVPRDKVKVKVERGRVTLRGVLQDVHQKTAALEDVSRLFGVAGVTDRTRIKAG</sequence>
<dbReference type="PROSITE" id="PS50914">
    <property type="entry name" value="BON"/>
    <property type="match status" value="1"/>
</dbReference>
<evidence type="ECO:0000313" key="5">
    <source>
        <dbReference type="Proteomes" id="UP001246473"/>
    </source>
</evidence>
<reference evidence="2 4" key="1">
    <citation type="submission" date="2020-08" db="EMBL/GenBank/DDBJ databases">
        <title>Genomic Encyclopedia of Type Strains, Phase IV (KMG-V): Genome sequencing to study the core and pangenomes of soil and plant-associated prokaryotes.</title>
        <authorList>
            <person name="Whitman W."/>
        </authorList>
    </citation>
    <scope>NUCLEOTIDE SEQUENCE [LARGE SCALE GENOMIC DNA]</scope>
    <source>
        <strain evidence="2 4">SEMIA 4013</strain>
    </source>
</reference>
<organism evidence="3 5">
    <name type="scientific">Paraburkholderia fungorum</name>
    <dbReference type="NCBI Taxonomy" id="134537"/>
    <lineage>
        <taxon>Bacteria</taxon>
        <taxon>Pseudomonadati</taxon>
        <taxon>Pseudomonadota</taxon>
        <taxon>Betaproteobacteria</taxon>
        <taxon>Burkholderiales</taxon>
        <taxon>Burkholderiaceae</taxon>
        <taxon>Paraburkholderia</taxon>
    </lineage>
</organism>
<name>A0AAP1L5I7_9BURK</name>
<evidence type="ECO:0000313" key="4">
    <source>
        <dbReference type="Proteomes" id="UP000518681"/>
    </source>
</evidence>
<feature type="domain" description="BON" evidence="1">
    <location>
        <begin position="17"/>
        <end position="85"/>
    </location>
</feature>
<dbReference type="Proteomes" id="UP000518681">
    <property type="component" value="Unassembled WGS sequence"/>
</dbReference>
<accession>A0AAP1L5I7</accession>
<dbReference type="EMBL" id="JACIIK010000016">
    <property type="protein sequence ID" value="MBB6206261.1"/>
    <property type="molecule type" value="Genomic_DNA"/>
</dbReference>
<proteinExistence type="predicted"/>
<dbReference type="InterPro" id="IPR014004">
    <property type="entry name" value="Transpt-assoc_nodulatn_dom_bac"/>
</dbReference>
<evidence type="ECO:0000313" key="2">
    <source>
        <dbReference type="EMBL" id="MBB6206261.1"/>
    </source>
</evidence>
<dbReference type="Proteomes" id="UP001246473">
    <property type="component" value="Unassembled WGS sequence"/>
</dbReference>
<dbReference type="RefSeq" id="WP_106354668.1">
    <property type="nucleotide sequence ID" value="NZ_JACIII010000024.1"/>
</dbReference>
<dbReference type="SMART" id="SM00749">
    <property type="entry name" value="BON"/>
    <property type="match status" value="1"/>
</dbReference>
<dbReference type="AlphaFoldDB" id="A0AAP1L5I7"/>
<dbReference type="Gene3D" id="3.30.1340.30">
    <property type="match status" value="1"/>
</dbReference>
<gene>
    <name evidence="2" type="ORF">GGD69_007159</name>
    <name evidence="3" type="ORF">ParKJ_25605</name>
</gene>
<dbReference type="InterPro" id="IPR007055">
    <property type="entry name" value="BON_dom"/>
</dbReference>
<evidence type="ECO:0000259" key="1">
    <source>
        <dbReference type="PROSITE" id="PS50914"/>
    </source>
</evidence>
<evidence type="ECO:0000313" key="3">
    <source>
        <dbReference type="EMBL" id="MDT8840806.1"/>
    </source>
</evidence>
<reference evidence="3" key="2">
    <citation type="submission" date="2022-08" db="EMBL/GenBank/DDBJ databases">
        <authorList>
            <person name="Kim S.-J."/>
        </authorList>
    </citation>
    <scope>NUCLEOTIDE SEQUENCE</scope>
    <source>
        <strain evidence="3">KJ</strain>
    </source>
</reference>
<comment type="caution">
    <text evidence="3">The sequence shown here is derived from an EMBL/GenBank/DDBJ whole genome shotgun (WGS) entry which is preliminary data.</text>
</comment>
<protein>
    <submittedName>
        <fullName evidence="3">BON domain-containing protein</fullName>
    </submittedName>
    <submittedName>
        <fullName evidence="2">Osmotically-inducible protein OsmY</fullName>
    </submittedName>
</protein>
<dbReference type="Pfam" id="PF04972">
    <property type="entry name" value="BON"/>
    <property type="match status" value="1"/>
</dbReference>
<dbReference type="EMBL" id="JANSLM010000010">
    <property type="protein sequence ID" value="MDT8840806.1"/>
    <property type="molecule type" value="Genomic_DNA"/>
</dbReference>